<dbReference type="EMBL" id="CP078064">
    <property type="protein sequence ID" value="UVE51989.1"/>
    <property type="molecule type" value="Genomic_DNA"/>
</dbReference>
<name>A0ABY5RHY5_HALLR</name>
<evidence type="ECO:0000313" key="1">
    <source>
        <dbReference type="EMBL" id="UVE51989.1"/>
    </source>
</evidence>
<geneLocation type="plasmid" evidence="1 2">
    <name>pHl5678-1</name>
</geneLocation>
<dbReference type="Gene3D" id="3.40.50.150">
    <property type="entry name" value="Vaccinia Virus protein VP39"/>
    <property type="match status" value="1"/>
</dbReference>
<keyword evidence="2" id="KW-1185">Reference proteome</keyword>
<protein>
    <submittedName>
        <fullName evidence="1">Site-specific DNA-methyltransferase</fullName>
    </submittedName>
</protein>
<keyword evidence="1" id="KW-0614">Plasmid</keyword>
<organism evidence="1 2">
    <name type="scientific">Haloferax larsenii</name>
    <dbReference type="NCBI Taxonomy" id="302484"/>
    <lineage>
        <taxon>Archaea</taxon>
        <taxon>Methanobacteriati</taxon>
        <taxon>Methanobacteriota</taxon>
        <taxon>Stenosarchaea group</taxon>
        <taxon>Halobacteria</taxon>
        <taxon>Halobacteriales</taxon>
        <taxon>Haloferacaceae</taxon>
        <taxon>Haloferax</taxon>
    </lineage>
</organism>
<proteinExistence type="predicted"/>
<dbReference type="Proteomes" id="UP001058330">
    <property type="component" value="Plasmid pHl5678-1"/>
</dbReference>
<dbReference type="GeneID" id="74530616"/>
<dbReference type="RefSeq" id="WP_258303478.1">
    <property type="nucleotide sequence ID" value="NZ_CP078064.1"/>
</dbReference>
<reference evidence="1" key="1">
    <citation type="submission" date="2021-07" db="EMBL/GenBank/DDBJ databases">
        <title>Studies on halocins as antimicrobial molecules from haloarchaea.</title>
        <authorList>
            <person name="Kumar S."/>
            <person name="Khare S.K."/>
        </authorList>
    </citation>
    <scope>NUCLEOTIDE SEQUENCE</scope>
    <source>
        <strain evidence="1">NCIM 5678</strain>
        <plasmid evidence="1">pHl5678-1</plasmid>
    </source>
</reference>
<sequence length="55" mass="6028">MGSGTTGSAEVLSDRRWAGIELNGDYASEARVRIDESRREAPYIPDEDQETLLGS</sequence>
<accession>A0ABY5RHY5</accession>
<evidence type="ECO:0000313" key="2">
    <source>
        <dbReference type="Proteomes" id="UP001058330"/>
    </source>
</evidence>
<dbReference type="InterPro" id="IPR029063">
    <property type="entry name" value="SAM-dependent_MTases_sf"/>
</dbReference>
<gene>
    <name evidence="1" type="ORF">KU306_16840</name>
</gene>